<name>A0ABT1X3U2_9PROT</name>
<proteinExistence type="predicted"/>
<evidence type="ECO:0000313" key="1">
    <source>
        <dbReference type="EMBL" id="MCR0982763.1"/>
    </source>
</evidence>
<dbReference type="Pfam" id="PF20129">
    <property type="entry name" value="DUF6519"/>
    <property type="match status" value="2"/>
</dbReference>
<dbReference type="EMBL" id="JANJOU010000008">
    <property type="protein sequence ID" value="MCR0982763.1"/>
    <property type="molecule type" value="Genomic_DNA"/>
</dbReference>
<accession>A0ABT1X3U2</accession>
<comment type="caution">
    <text evidence="1">The sequence shown here is derived from an EMBL/GenBank/DDBJ whole genome shotgun (WGS) entry which is preliminary data.</text>
</comment>
<reference evidence="1 2" key="1">
    <citation type="submission" date="2022-06" db="EMBL/GenBank/DDBJ databases">
        <title>Roseomonas CN29.</title>
        <authorList>
            <person name="Cheng Y."/>
            <person name="He X."/>
        </authorList>
    </citation>
    <scope>NUCLEOTIDE SEQUENCE [LARGE SCALE GENOMIC DNA]</scope>
    <source>
        <strain evidence="1 2">CN29</strain>
    </source>
</reference>
<dbReference type="InterPro" id="IPR045392">
    <property type="entry name" value="DUF6519"/>
</dbReference>
<keyword evidence="2" id="KW-1185">Reference proteome</keyword>
<sequence length="853" mass="89622">MKGDFSRLGFDPGRRFTRVLMQQGRVQLDSDWNERQEIDRYLGRAAIAETLGASGVPAVGGGFAVGLAASGKDLILGSGRLFVEGLLCENDAPGVTLGTQPDLPLARDGLAGLDWPTVTGRYLAFLDVWERDVSALQDPSLRETALGGPDTATRTRLVWQLRLEQAAPDAAAEDFPAGWEPLSLGRPRGRMLAETLPAGEAPGPCTLPPQARYTALSNQLYRVEVHQGGWLGPAPDDAAAGAPTFKWSRENGSVATPVTAVSGQELTVSDLGADDLLGFRPNGVAEILDARMELEGGRGALLRIAAIDTDAGTLTIDPATPVPPLDLSGPVLLRRWDHPAEVAAGVPLAEAPVPLEAGITVAFTPGHYRVGDWWSFAARTAIDAMTGNLLWPGPEGEAIPPQGTPHHHVPLALVDYDAARGLFFLVEDCRTFFVPAAGRLPGLRARWSRDGRLADLAPGQAVRLDAFGRGIMVASGAALDPSSVTPASVRLVADVPVTMDQVVPGSKDTRVVGTQEVALAAEIALVSARRLVITPLPAAQDMLGATLTRRTGGGTQAEFARQFTTADLSGAAARWQVQPDGTLLQAESGAGMLGSFQPGAPALALSLTSADRTVMQAGASFTSQSTGDAGLVFNWRSNADFWVLFHSFYFRTVGFSGAFAVMEFNLVHYVQGQLAGSPPVLGTVPFVRTDTSGRTLAWTTDLDITARSNGLAFGARVTWANGIVDTIPPFSGPAGTVAPPTAFVAGGRIGVMSRAKGDARFTRLQWTTQDDERQTVLPLGASAPVPVRLVVKRALLRTAEEAQAMRGIAPPPALAPEPDLETGFMVTAASGYYGRYGAAGAAGGLPGIGTERL</sequence>
<organism evidence="1 2">
    <name type="scientific">Roseomonas populi</name>
    <dbReference type="NCBI Taxonomy" id="3121582"/>
    <lineage>
        <taxon>Bacteria</taxon>
        <taxon>Pseudomonadati</taxon>
        <taxon>Pseudomonadota</taxon>
        <taxon>Alphaproteobacteria</taxon>
        <taxon>Acetobacterales</taxon>
        <taxon>Roseomonadaceae</taxon>
        <taxon>Roseomonas</taxon>
    </lineage>
</organism>
<dbReference type="RefSeq" id="WP_257716426.1">
    <property type="nucleotide sequence ID" value="NZ_JANJOU010000008.1"/>
</dbReference>
<evidence type="ECO:0000313" key="2">
    <source>
        <dbReference type="Proteomes" id="UP001524642"/>
    </source>
</evidence>
<protein>
    <submittedName>
        <fullName evidence="1">DUF6519 domain-containing protein</fullName>
    </submittedName>
</protein>
<gene>
    <name evidence="1" type="ORF">NRP21_11950</name>
</gene>
<dbReference type="Proteomes" id="UP001524642">
    <property type="component" value="Unassembled WGS sequence"/>
</dbReference>